<dbReference type="Gene3D" id="3.40.50.300">
    <property type="entry name" value="P-loop containing nucleotide triphosphate hydrolases"/>
    <property type="match status" value="1"/>
</dbReference>
<proteinExistence type="inferred from homology"/>
<evidence type="ECO:0000259" key="10">
    <source>
        <dbReference type="PROSITE" id="PS50893"/>
    </source>
</evidence>
<evidence type="ECO:0000256" key="8">
    <source>
        <dbReference type="ARBA" id="ARBA00022967"/>
    </source>
</evidence>
<dbReference type="Pfam" id="PF00005">
    <property type="entry name" value="ABC_tran"/>
    <property type="match status" value="1"/>
</dbReference>
<dbReference type="Proteomes" id="UP000622405">
    <property type="component" value="Unassembled WGS sequence"/>
</dbReference>
<evidence type="ECO:0000313" key="11">
    <source>
        <dbReference type="EMBL" id="MBC3900497.1"/>
    </source>
</evidence>
<keyword evidence="5" id="KW-0997">Cell inner membrane</keyword>
<dbReference type="PANTHER" id="PTHR43297">
    <property type="entry name" value="OLIGOPEPTIDE TRANSPORT ATP-BINDING PROTEIN APPD"/>
    <property type="match status" value="1"/>
</dbReference>
<keyword evidence="6" id="KW-0547">Nucleotide-binding</keyword>
<keyword evidence="3" id="KW-0813">Transport</keyword>
<keyword evidence="12" id="KW-1185">Reference proteome</keyword>
<comment type="caution">
    <text evidence="11">The sequence shown here is derived from an EMBL/GenBank/DDBJ whole genome shotgun (WGS) entry which is preliminary data.</text>
</comment>
<dbReference type="GO" id="GO:0005524">
    <property type="term" value="F:ATP binding"/>
    <property type="evidence" value="ECO:0007669"/>
    <property type="project" value="UniProtKB-KW"/>
</dbReference>
<protein>
    <submittedName>
        <fullName evidence="11">ATP-binding cassette domain-containing protein</fullName>
    </submittedName>
</protein>
<dbReference type="InterPro" id="IPR003439">
    <property type="entry name" value="ABC_transporter-like_ATP-bd"/>
</dbReference>
<keyword evidence="7 11" id="KW-0067">ATP-binding</keyword>
<dbReference type="InterPro" id="IPR050388">
    <property type="entry name" value="ABC_Ni/Peptide_Import"/>
</dbReference>
<dbReference type="SMART" id="SM00382">
    <property type="entry name" value="AAA"/>
    <property type="match status" value="1"/>
</dbReference>
<evidence type="ECO:0000256" key="1">
    <source>
        <dbReference type="ARBA" id="ARBA00004202"/>
    </source>
</evidence>
<keyword evidence="4" id="KW-1003">Cell membrane</keyword>
<dbReference type="SUPFAM" id="SSF52540">
    <property type="entry name" value="P-loop containing nucleoside triphosphate hydrolases"/>
    <property type="match status" value="1"/>
</dbReference>
<evidence type="ECO:0000256" key="4">
    <source>
        <dbReference type="ARBA" id="ARBA00022475"/>
    </source>
</evidence>
<sequence length="277" mass="30760">MSVLLEVTNLRVTDERDQDEIIHDVSFAVAENSCLGIVGESGSGKSMITRALLGITNPWLKSQGVAVFKSRNSELDLLREDENTMRKIRGKQIAMILQDAMSAFDPIAKIGDQMAETFVENKQLTKKQSLALAKEALGLMNIYDPKQVLKKYPHQLSGGMLQRCMIATALAMEPDLIVADEPTTALDSINQGQVVEEFKMIREKMGTALIFISHDLGVVKHLSDRLLVMKDGAAVEYGDAADIFANPQHAYTKYLIDTRMELTESFRKAMRKGDHNG</sequence>
<keyword evidence="9" id="KW-0472">Membrane</keyword>
<evidence type="ECO:0000256" key="3">
    <source>
        <dbReference type="ARBA" id="ARBA00022448"/>
    </source>
</evidence>
<dbReference type="InterPro" id="IPR003593">
    <property type="entry name" value="AAA+_ATPase"/>
</dbReference>
<gene>
    <name evidence="11" type="ORF">GH811_12805</name>
</gene>
<accession>A0ABR6YZ23</accession>
<feature type="domain" description="ABC transporter" evidence="10">
    <location>
        <begin position="5"/>
        <end position="256"/>
    </location>
</feature>
<evidence type="ECO:0000256" key="9">
    <source>
        <dbReference type="ARBA" id="ARBA00023136"/>
    </source>
</evidence>
<dbReference type="CDD" id="cd03257">
    <property type="entry name" value="ABC_NikE_OppD_transporters"/>
    <property type="match status" value="1"/>
</dbReference>
<evidence type="ECO:0000256" key="2">
    <source>
        <dbReference type="ARBA" id="ARBA00005417"/>
    </source>
</evidence>
<evidence type="ECO:0000256" key="6">
    <source>
        <dbReference type="ARBA" id="ARBA00022741"/>
    </source>
</evidence>
<dbReference type="RefSeq" id="WP_186894714.1">
    <property type="nucleotide sequence ID" value="NZ_WJBE01000012.1"/>
</dbReference>
<name>A0ABR6YZ23_9FIRM</name>
<evidence type="ECO:0000313" key="12">
    <source>
        <dbReference type="Proteomes" id="UP000622405"/>
    </source>
</evidence>
<evidence type="ECO:0000256" key="7">
    <source>
        <dbReference type="ARBA" id="ARBA00022840"/>
    </source>
</evidence>
<organism evidence="11 12">
    <name type="scientific">Acetobacterium malicum</name>
    <dbReference type="NCBI Taxonomy" id="52692"/>
    <lineage>
        <taxon>Bacteria</taxon>
        <taxon>Bacillati</taxon>
        <taxon>Bacillota</taxon>
        <taxon>Clostridia</taxon>
        <taxon>Eubacteriales</taxon>
        <taxon>Eubacteriaceae</taxon>
        <taxon>Acetobacterium</taxon>
    </lineage>
</organism>
<dbReference type="PROSITE" id="PS50893">
    <property type="entry name" value="ABC_TRANSPORTER_2"/>
    <property type="match status" value="1"/>
</dbReference>
<comment type="similarity">
    <text evidence="2">Belongs to the ABC transporter superfamily.</text>
</comment>
<keyword evidence="8" id="KW-1278">Translocase</keyword>
<dbReference type="EMBL" id="WJBE01000012">
    <property type="protein sequence ID" value="MBC3900497.1"/>
    <property type="molecule type" value="Genomic_DNA"/>
</dbReference>
<comment type="subcellular location">
    <subcellularLocation>
        <location evidence="1">Cell membrane</location>
        <topology evidence="1">Peripheral membrane protein</topology>
    </subcellularLocation>
</comment>
<reference evidence="11 12" key="1">
    <citation type="journal article" date="2020" name="mSystems">
        <title>Defining Genomic and Predicted Metabolic Features of the Acetobacterium Genus.</title>
        <authorList>
            <person name="Ross D.E."/>
            <person name="Marshall C.W."/>
            <person name="Gulliver D."/>
            <person name="May H.D."/>
            <person name="Norman R.S."/>
        </authorList>
    </citation>
    <scope>NUCLEOTIDE SEQUENCE [LARGE SCALE GENOMIC DNA]</scope>
    <source>
        <strain evidence="11 12">DSM 4132</strain>
    </source>
</reference>
<dbReference type="InterPro" id="IPR027417">
    <property type="entry name" value="P-loop_NTPase"/>
</dbReference>
<dbReference type="PANTHER" id="PTHR43297:SF14">
    <property type="entry name" value="ATPASE AAA-TYPE CORE DOMAIN-CONTAINING PROTEIN"/>
    <property type="match status" value="1"/>
</dbReference>
<evidence type="ECO:0000256" key="5">
    <source>
        <dbReference type="ARBA" id="ARBA00022519"/>
    </source>
</evidence>